<dbReference type="EMBL" id="LAZR01011442">
    <property type="protein sequence ID" value="KKM61653.1"/>
    <property type="molecule type" value="Genomic_DNA"/>
</dbReference>
<organism evidence="1">
    <name type="scientific">marine sediment metagenome</name>
    <dbReference type="NCBI Taxonomy" id="412755"/>
    <lineage>
        <taxon>unclassified sequences</taxon>
        <taxon>metagenomes</taxon>
        <taxon>ecological metagenomes</taxon>
    </lineage>
</organism>
<evidence type="ECO:0000313" key="1">
    <source>
        <dbReference type="EMBL" id="KKM61653.1"/>
    </source>
</evidence>
<gene>
    <name evidence="1" type="ORF">LCGC14_1529540</name>
</gene>
<name>A0A0F9IWK0_9ZZZZ</name>
<accession>A0A0F9IWK0</accession>
<protein>
    <submittedName>
        <fullName evidence="1">Uncharacterized protein</fullName>
    </submittedName>
</protein>
<comment type="caution">
    <text evidence="1">The sequence shown here is derived from an EMBL/GenBank/DDBJ whole genome shotgun (WGS) entry which is preliminary data.</text>
</comment>
<reference evidence="1" key="1">
    <citation type="journal article" date="2015" name="Nature">
        <title>Complex archaea that bridge the gap between prokaryotes and eukaryotes.</title>
        <authorList>
            <person name="Spang A."/>
            <person name="Saw J.H."/>
            <person name="Jorgensen S.L."/>
            <person name="Zaremba-Niedzwiedzka K."/>
            <person name="Martijn J."/>
            <person name="Lind A.E."/>
            <person name="van Eijk R."/>
            <person name="Schleper C."/>
            <person name="Guy L."/>
            <person name="Ettema T.J."/>
        </authorList>
    </citation>
    <scope>NUCLEOTIDE SEQUENCE</scope>
</reference>
<dbReference type="AlphaFoldDB" id="A0A0F9IWK0"/>
<proteinExistence type="predicted"/>
<dbReference type="InterPro" id="IPR011604">
    <property type="entry name" value="PDDEXK-like_dom_sf"/>
</dbReference>
<sequence>MNFRELHKILFEGSTMIIGQIHKYLVTAENIYKKKDYKPVNIYRWWIKDREKNIDELEEKTKNILGLLEGFRDERDQLNTVYQFDSYPDIIKKINDFTEEHSLIINELFSYVKFLHEKDEIALNMLYNVNIWRSDKNDIISRSQDEISQDDPNFDEYCVEFAVGVKDGDGIPVYRDIETNKYGDYYDSIDLEYISQINPPDFSREIINRSDWEIVKNYSLFFSNLRKSMRTILEKIDEYWNDEYSEVKLEKQIKKIKENICKKVNVDIKTKRQYIAVLDSLLMIYASHQVIPLFKTGEIINEEDFHNKVFPVLYSRLGRKVENHKKVAKGDIDFLIYNYPVDLKVEDSEQNLEIIYQAHKDQVASYCYFRKEDAGFLFVYDNTKKTKDFSIKDFDVFDEKDYQIIVILLRGNFPYLSQIKHKK</sequence>
<dbReference type="Gene3D" id="3.90.320.10">
    <property type="match status" value="1"/>
</dbReference>